<accession>A0A7J6W495</accession>
<dbReference type="Proteomes" id="UP000554482">
    <property type="component" value="Unassembled WGS sequence"/>
</dbReference>
<gene>
    <name evidence="2" type="ORF">FRX31_018786</name>
</gene>
<feature type="region of interest" description="Disordered" evidence="1">
    <location>
        <begin position="1"/>
        <end position="41"/>
    </location>
</feature>
<reference evidence="2 3" key="1">
    <citation type="submission" date="2020-06" db="EMBL/GenBank/DDBJ databases">
        <title>Transcriptomic and genomic resources for Thalictrum thalictroides and T. hernandezii: Facilitating candidate gene discovery in an emerging model plant lineage.</title>
        <authorList>
            <person name="Arias T."/>
            <person name="Riano-Pachon D.M."/>
            <person name="Di Stilio V.S."/>
        </authorList>
    </citation>
    <scope>NUCLEOTIDE SEQUENCE [LARGE SCALE GENOMIC DNA]</scope>
    <source>
        <strain evidence="3">cv. WT478/WT964</strain>
        <tissue evidence="2">Leaves</tissue>
    </source>
</reference>
<organism evidence="2 3">
    <name type="scientific">Thalictrum thalictroides</name>
    <name type="common">Rue-anemone</name>
    <name type="synonym">Anemone thalictroides</name>
    <dbReference type="NCBI Taxonomy" id="46969"/>
    <lineage>
        <taxon>Eukaryota</taxon>
        <taxon>Viridiplantae</taxon>
        <taxon>Streptophyta</taxon>
        <taxon>Embryophyta</taxon>
        <taxon>Tracheophyta</taxon>
        <taxon>Spermatophyta</taxon>
        <taxon>Magnoliopsida</taxon>
        <taxon>Ranunculales</taxon>
        <taxon>Ranunculaceae</taxon>
        <taxon>Thalictroideae</taxon>
        <taxon>Thalictrum</taxon>
    </lineage>
</organism>
<protein>
    <submittedName>
        <fullName evidence="2">Uncharacterized protein</fullName>
    </submittedName>
</protein>
<dbReference type="EMBL" id="JABWDY010022595">
    <property type="protein sequence ID" value="KAF5191628.1"/>
    <property type="molecule type" value="Genomic_DNA"/>
</dbReference>
<proteinExistence type="predicted"/>
<sequence length="165" mass="18512">MSTMSDSATDSQNISDRENVYEGSDASSNGEVSVSNNEDEVEVSSINVDDINFDNEVDSSEHISPEQARVAFPNIRIAYNIKIEDLEMYRVEDRFYNLGGDATSTLICEGDVMAYFRCVGGRSGDYVASLNKQAKMDEDENDVFNSTRKESDLISPWLVQQLHWV</sequence>
<dbReference type="AlphaFoldDB" id="A0A7J6W495"/>
<name>A0A7J6W495_THATH</name>
<evidence type="ECO:0000313" key="2">
    <source>
        <dbReference type="EMBL" id="KAF5191628.1"/>
    </source>
</evidence>
<comment type="caution">
    <text evidence="2">The sequence shown here is derived from an EMBL/GenBank/DDBJ whole genome shotgun (WGS) entry which is preliminary data.</text>
</comment>
<feature type="compositionally biased region" description="Low complexity" evidence="1">
    <location>
        <begin position="27"/>
        <end position="36"/>
    </location>
</feature>
<feature type="compositionally biased region" description="Polar residues" evidence="1">
    <location>
        <begin position="1"/>
        <end position="14"/>
    </location>
</feature>
<keyword evidence="3" id="KW-1185">Reference proteome</keyword>
<evidence type="ECO:0000256" key="1">
    <source>
        <dbReference type="SAM" id="MobiDB-lite"/>
    </source>
</evidence>
<evidence type="ECO:0000313" key="3">
    <source>
        <dbReference type="Proteomes" id="UP000554482"/>
    </source>
</evidence>